<keyword evidence="2" id="KW-1185">Reference proteome</keyword>
<evidence type="ECO:0000313" key="2">
    <source>
        <dbReference type="Proteomes" id="UP001164746"/>
    </source>
</evidence>
<organism evidence="1 2">
    <name type="scientific">Mya arenaria</name>
    <name type="common">Soft-shell clam</name>
    <dbReference type="NCBI Taxonomy" id="6604"/>
    <lineage>
        <taxon>Eukaryota</taxon>
        <taxon>Metazoa</taxon>
        <taxon>Spiralia</taxon>
        <taxon>Lophotrochozoa</taxon>
        <taxon>Mollusca</taxon>
        <taxon>Bivalvia</taxon>
        <taxon>Autobranchia</taxon>
        <taxon>Heteroconchia</taxon>
        <taxon>Euheterodonta</taxon>
        <taxon>Imparidentia</taxon>
        <taxon>Neoheterodontei</taxon>
        <taxon>Myida</taxon>
        <taxon>Myoidea</taxon>
        <taxon>Myidae</taxon>
        <taxon>Mya</taxon>
    </lineage>
</organism>
<dbReference type="Proteomes" id="UP001164746">
    <property type="component" value="Chromosome 13"/>
</dbReference>
<reference evidence="1" key="1">
    <citation type="submission" date="2022-11" db="EMBL/GenBank/DDBJ databases">
        <title>Centuries of genome instability and evolution in soft-shell clam transmissible cancer (bioRxiv).</title>
        <authorList>
            <person name="Hart S.F.M."/>
            <person name="Yonemitsu M.A."/>
            <person name="Giersch R.M."/>
            <person name="Beal B.F."/>
            <person name="Arriagada G."/>
            <person name="Davis B.W."/>
            <person name="Ostrander E.A."/>
            <person name="Goff S.P."/>
            <person name="Metzger M.J."/>
        </authorList>
    </citation>
    <scope>NUCLEOTIDE SEQUENCE</scope>
    <source>
        <strain evidence="1">MELC-2E11</strain>
        <tissue evidence="1">Siphon/mantle</tissue>
    </source>
</reference>
<accession>A0ABY7FTG8</accession>
<proteinExistence type="predicted"/>
<dbReference type="EMBL" id="CP111024">
    <property type="protein sequence ID" value="WAR24429.1"/>
    <property type="molecule type" value="Genomic_DNA"/>
</dbReference>
<evidence type="ECO:0000313" key="1">
    <source>
        <dbReference type="EMBL" id="WAR24429.1"/>
    </source>
</evidence>
<gene>
    <name evidence="1" type="ORF">MAR_038098</name>
</gene>
<name>A0ABY7FTG8_MYAAR</name>
<sequence length="87" mass="9619">MQMSGKVLITTDLGDHYGSSDDDGHKPINIRRITVCGYLSHLGIPGCRIWFQNPVMAYLNYVIASSLPRTAAPVSQSLCLIIWIVQT</sequence>
<protein>
    <submittedName>
        <fullName evidence="1">Uncharacterized protein</fullName>
    </submittedName>
</protein>